<comment type="subcellular location">
    <subcellularLocation>
        <location evidence="11">Cytoplasm</location>
    </subcellularLocation>
</comment>
<name>A0A238TBY8_9NEIS</name>
<feature type="binding site" evidence="11">
    <location>
        <position position="124"/>
    </location>
    <ligand>
        <name>ATP</name>
        <dbReference type="ChEBI" id="CHEBI:30616"/>
    </ligand>
</feature>
<dbReference type="GO" id="GO:0005829">
    <property type="term" value="C:cytosol"/>
    <property type="evidence" value="ECO:0007669"/>
    <property type="project" value="TreeGrafter"/>
</dbReference>
<comment type="cofactor">
    <cofactor evidence="11">
        <name>Mg(2+)</name>
        <dbReference type="ChEBI" id="CHEBI:18420"/>
    </cofactor>
    <text evidence="11">Binds 1 Mg(2+) ion per subunit.</text>
</comment>
<dbReference type="InterPro" id="IPR000623">
    <property type="entry name" value="Shikimate_kinase/TSH1"/>
</dbReference>
<dbReference type="CDD" id="cd00464">
    <property type="entry name" value="SK"/>
    <property type="match status" value="1"/>
</dbReference>
<dbReference type="RefSeq" id="WP_095062089.1">
    <property type="nucleotide sequence ID" value="NZ_FXUV02000012.1"/>
</dbReference>
<feature type="binding site" evidence="11">
    <location>
        <position position="143"/>
    </location>
    <ligand>
        <name>substrate</name>
    </ligand>
</feature>
<sequence>MPTMKNMVGNFFLIGLMGAGKTTLGHQLADTLGYSFHDSDQEICERTGVSIPTIFEREGEQGFRLREATVIRDLCQLNNIILATGGGAVLREENQQCLKQSGTVIYLHVQPETLFERIRGDQNRPLIQVEDPLQKLQNLYTQRDPIYRRTAHIILDIELSGSLKTFNQLLESIENYAPVNR</sequence>
<evidence type="ECO:0000256" key="11">
    <source>
        <dbReference type="HAMAP-Rule" id="MF_00109"/>
    </source>
</evidence>
<dbReference type="GO" id="GO:0005524">
    <property type="term" value="F:ATP binding"/>
    <property type="evidence" value="ECO:0007669"/>
    <property type="project" value="UniProtKB-UniRule"/>
</dbReference>
<comment type="pathway">
    <text evidence="1 11">Metabolic intermediate biosynthesis; chorismate biosynthesis; chorismate from D-erythrose 4-phosphate and phosphoenolpyruvate: step 5/7.</text>
</comment>
<dbReference type="OrthoDB" id="9800332at2"/>
<dbReference type="InterPro" id="IPR023000">
    <property type="entry name" value="Shikimate_kinase_CS"/>
</dbReference>
<comment type="similarity">
    <text evidence="2 11">Belongs to the shikimate kinase family.</text>
</comment>
<evidence type="ECO:0000256" key="8">
    <source>
        <dbReference type="ARBA" id="ARBA00022840"/>
    </source>
</evidence>
<dbReference type="EC" id="2.7.1.71" evidence="3 11"/>
<dbReference type="GO" id="GO:0008652">
    <property type="term" value="P:amino acid biosynthetic process"/>
    <property type="evidence" value="ECO:0007669"/>
    <property type="project" value="UniProtKB-KW"/>
</dbReference>
<feature type="binding site" evidence="11">
    <location>
        <position position="86"/>
    </location>
    <ligand>
        <name>substrate</name>
    </ligand>
</feature>
<dbReference type="GO" id="GO:0004765">
    <property type="term" value="F:shikimate kinase activity"/>
    <property type="evidence" value="ECO:0007669"/>
    <property type="project" value="UniProtKB-UniRule"/>
</dbReference>
<keyword evidence="6 11" id="KW-0547">Nucleotide-binding</keyword>
<evidence type="ECO:0000256" key="5">
    <source>
        <dbReference type="ARBA" id="ARBA00022679"/>
    </source>
</evidence>
<evidence type="ECO:0000256" key="9">
    <source>
        <dbReference type="ARBA" id="ARBA00023141"/>
    </source>
</evidence>
<evidence type="ECO:0000256" key="6">
    <source>
        <dbReference type="ARBA" id="ARBA00022741"/>
    </source>
</evidence>
<evidence type="ECO:0000313" key="13">
    <source>
        <dbReference type="EMBL" id="SNB60924.1"/>
    </source>
</evidence>
<dbReference type="UniPathway" id="UPA00053">
    <property type="reaction ID" value="UER00088"/>
</dbReference>
<dbReference type="PRINTS" id="PR01100">
    <property type="entry name" value="SHIKIMTKNASE"/>
</dbReference>
<keyword evidence="11" id="KW-0479">Metal-binding</keyword>
<keyword evidence="8 11" id="KW-0067">ATP-binding</keyword>
<dbReference type="GO" id="GO:0009073">
    <property type="term" value="P:aromatic amino acid family biosynthetic process"/>
    <property type="evidence" value="ECO:0007669"/>
    <property type="project" value="UniProtKB-KW"/>
</dbReference>
<dbReference type="PROSITE" id="PS01128">
    <property type="entry name" value="SHIKIMATE_KINASE"/>
    <property type="match status" value="1"/>
</dbReference>
<keyword evidence="4 11" id="KW-0028">Amino-acid biosynthesis</keyword>
<dbReference type="InterPro" id="IPR031322">
    <property type="entry name" value="Shikimate/glucono_kinase"/>
</dbReference>
<evidence type="ECO:0000256" key="4">
    <source>
        <dbReference type="ARBA" id="ARBA00022605"/>
    </source>
</evidence>
<dbReference type="Pfam" id="PF01202">
    <property type="entry name" value="SKI"/>
    <property type="match status" value="1"/>
</dbReference>
<dbReference type="PANTHER" id="PTHR21087:SF16">
    <property type="entry name" value="SHIKIMATE KINASE 1, CHLOROPLASTIC"/>
    <property type="match status" value="1"/>
</dbReference>
<dbReference type="AlphaFoldDB" id="A0A238TBY8"/>
<dbReference type="EMBL" id="FXUV01000012">
    <property type="protein sequence ID" value="SMQ11963.1"/>
    <property type="molecule type" value="Genomic_DNA"/>
</dbReference>
<evidence type="ECO:0000313" key="12">
    <source>
        <dbReference type="EMBL" id="SMQ11963.1"/>
    </source>
</evidence>
<dbReference type="Gene3D" id="3.40.50.300">
    <property type="entry name" value="P-loop containing nucleotide triphosphate hydrolases"/>
    <property type="match status" value="1"/>
</dbReference>
<dbReference type="HAMAP" id="MF_00109">
    <property type="entry name" value="Shikimate_kinase"/>
    <property type="match status" value="1"/>
</dbReference>
<feature type="binding site" evidence="11">
    <location>
        <position position="22"/>
    </location>
    <ligand>
        <name>Mg(2+)</name>
        <dbReference type="ChEBI" id="CHEBI:18420"/>
    </ligand>
</feature>
<keyword evidence="11" id="KW-0963">Cytoplasm</keyword>
<accession>A0A238TBY8</accession>
<dbReference type="GO" id="GO:0009423">
    <property type="term" value="P:chorismate biosynthetic process"/>
    <property type="evidence" value="ECO:0007669"/>
    <property type="project" value="UniProtKB-UniRule"/>
</dbReference>
<feature type="binding site" evidence="11">
    <location>
        <position position="40"/>
    </location>
    <ligand>
        <name>substrate</name>
    </ligand>
</feature>
<proteinExistence type="inferred from homology"/>
<feature type="binding site" evidence="11">
    <location>
        <begin position="18"/>
        <end position="23"/>
    </location>
    <ligand>
        <name>ATP</name>
        <dbReference type="ChEBI" id="CHEBI:30616"/>
    </ligand>
</feature>
<comment type="subunit">
    <text evidence="11">Monomer.</text>
</comment>
<reference evidence="12" key="1">
    <citation type="submission" date="2017-05" db="EMBL/GenBank/DDBJ databases">
        <authorList>
            <person name="Song R."/>
            <person name="Chenine A.L."/>
            <person name="Ruprecht R.M."/>
        </authorList>
    </citation>
    <scope>NUCLEOTIDE SEQUENCE</scope>
    <source>
        <strain evidence="12">Kingella_eburonensis</strain>
    </source>
</reference>
<comment type="caution">
    <text evidence="11">Lacks conserved residue(s) required for the propagation of feature annotation.</text>
</comment>
<evidence type="ECO:0000313" key="14">
    <source>
        <dbReference type="Proteomes" id="UP000215450"/>
    </source>
</evidence>
<dbReference type="SUPFAM" id="SSF52540">
    <property type="entry name" value="P-loop containing nucleoside triphosphate hydrolases"/>
    <property type="match status" value="1"/>
</dbReference>
<comment type="catalytic activity">
    <reaction evidence="10 11">
        <text>shikimate + ATP = 3-phosphoshikimate + ADP + H(+)</text>
        <dbReference type="Rhea" id="RHEA:13121"/>
        <dbReference type="ChEBI" id="CHEBI:15378"/>
        <dbReference type="ChEBI" id="CHEBI:30616"/>
        <dbReference type="ChEBI" id="CHEBI:36208"/>
        <dbReference type="ChEBI" id="CHEBI:145989"/>
        <dbReference type="ChEBI" id="CHEBI:456216"/>
        <dbReference type="EC" id="2.7.1.71"/>
    </reaction>
</comment>
<keyword evidence="5 11" id="KW-0808">Transferase</keyword>
<keyword evidence="14" id="KW-1185">Reference proteome</keyword>
<evidence type="ECO:0000256" key="2">
    <source>
        <dbReference type="ARBA" id="ARBA00006997"/>
    </source>
</evidence>
<evidence type="ECO:0000256" key="1">
    <source>
        <dbReference type="ARBA" id="ARBA00004842"/>
    </source>
</evidence>
<dbReference type="STRING" id="1522312.GCA_900177895_01654"/>
<keyword evidence="7 11" id="KW-0418">Kinase</keyword>
<reference evidence="13 14" key="2">
    <citation type="submission" date="2017-06" db="EMBL/GenBank/DDBJ databases">
        <authorList>
            <person name="Kim H.J."/>
            <person name="Triplett B.A."/>
        </authorList>
    </citation>
    <scope>NUCLEOTIDE SEQUENCE [LARGE SCALE GENOMIC DNA]</scope>
    <source>
        <strain evidence="13">Kingella_eburonensis</strain>
    </source>
</reference>
<keyword evidence="11" id="KW-0460">Magnesium</keyword>
<gene>
    <name evidence="11 13" type="primary">aroK</name>
    <name evidence="13" type="ORF">KEBURONENSIS_00790</name>
    <name evidence="12" type="ORF">KEBURONENSIS_00969</name>
</gene>
<evidence type="ECO:0000256" key="3">
    <source>
        <dbReference type="ARBA" id="ARBA00012154"/>
    </source>
</evidence>
<evidence type="ECO:0000256" key="7">
    <source>
        <dbReference type="ARBA" id="ARBA00022777"/>
    </source>
</evidence>
<organism evidence="13 14">
    <name type="scientific">Kingella negevensis</name>
    <dbReference type="NCBI Taxonomy" id="1522312"/>
    <lineage>
        <taxon>Bacteria</taxon>
        <taxon>Pseudomonadati</taxon>
        <taxon>Pseudomonadota</taxon>
        <taxon>Betaproteobacteria</taxon>
        <taxon>Neisseriales</taxon>
        <taxon>Neisseriaceae</taxon>
        <taxon>Kingella</taxon>
    </lineage>
</organism>
<dbReference type="PANTHER" id="PTHR21087">
    <property type="entry name" value="SHIKIMATE KINASE"/>
    <property type="match status" value="1"/>
</dbReference>
<keyword evidence="9 11" id="KW-0057">Aromatic amino acid biosynthesis</keyword>
<dbReference type="Proteomes" id="UP000215450">
    <property type="component" value="Unassembled WGS sequence"/>
</dbReference>
<protein>
    <recommendedName>
        <fullName evidence="3 11">Shikimate kinase</fullName>
        <shortName evidence="11">SK</shortName>
        <ecNumber evidence="3 11">2.7.1.71</ecNumber>
    </recommendedName>
</protein>
<comment type="function">
    <text evidence="11">Catalyzes the specific phosphorylation of the 3-hydroxyl group of shikimic acid using ATP as a cosubstrate.</text>
</comment>
<evidence type="ECO:0000256" key="10">
    <source>
        <dbReference type="ARBA" id="ARBA00048567"/>
    </source>
</evidence>
<dbReference type="InterPro" id="IPR027417">
    <property type="entry name" value="P-loop_NTPase"/>
</dbReference>
<feature type="binding site" evidence="11">
    <location>
        <position position="64"/>
    </location>
    <ligand>
        <name>substrate</name>
    </ligand>
</feature>
<dbReference type="GO" id="GO:0000287">
    <property type="term" value="F:magnesium ion binding"/>
    <property type="evidence" value="ECO:0007669"/>
    <property type="project" value="UniProtKB-UniRule"/>
</dbReference>
<dbReference type="EMBL" id="FXUV02000012">
    <property type="protein sequence ID" value="SNB60924.1"/>
    <property type="molecule type" value="Genomic_DNA"/>
</dbReference>